<dbReference type="InterPro" id="IPR025944">
    <property type="entry name" value="Sigma_54_int_dom_CS"/>
</dbReference>
<dbReference type="SUPFAM" id="SSF46689">
    <property type="entry name" value="Homeodomain-like"/>
    <property type="match status" value="1"/>
</dbReference>
<dbReference type="GO" id="GO:0043565">
    <property type="term" value="F:sequence-specific DNA binding"/>
    <property type="evidence" value="ECO:0007669"/>
    <property type="project" value="InterPro"/>
</dbReference>
<dbReference type="EMBL" id="JABAIV010000011">
    <property type="protein sequence ID" value="NNG25587.1"/>
    <property type="molecule type" value="Genomic_DNA"/>
</dbReference>
<dbReference type="PROSITE" id="PS50045">
    <property type="entry name" value="SIGMA54_INTERACT_4"/>
    <property type="match status" value="1"/>
</dbReference>
<dbReference type="InterPro" id="IPR011006">
    <property type="entry name" value="CheY-like_superfamily"/>
</dbReference>
<dbReference type="InterPro" id="IPR002197">
    <property type="entry name" value="HTH_Fis"/>
</dbReference>
<dbReference type="Pfam" id="PF02954">
    <property type="entry name" value="HTH_8"/>
    <property type="match status" value="1"/>
</dbReference>
<proteinExistence type="predicted"/>
<keyword evidence="3" id="KW-0805">Transcription regulation</keyword>
<evidence type="ECO:0000256" key="6">
    <source>
        <dbReference type="PROSITE-ProRule" id="PRU00169"/>
    </source>
</evidence>
<dbReference type="InterPro" id="IPR025943">
    <property type="entry name" value="Sigma_54_int_dom_ATP-bd_2"/>
</dbReference>
<evidence type="ECO:0000259" key="7">
    <source>
        <dbReference type="PROSITE" id="PS50045"/>
    </source>
</evidence>
<dbReference type="InterPro" id="IPR002078">
    <property type="entry name" value="Sigma_54_int"/>
</dbReference>
<dbReference type="PRINTS" id="PR01590">
    <property type="entry name" value="HTHFIS"/>
</dbReference>
<dbReference type="CDD" id="cd00009">
    <property type="entry name" value="AAA"/>
    <property type="match status" value="1"/>
</dbReference>
<dbReference type="SMART" id="SM00448">
    <property type="entry name" value="REC"/>
    <property type="match status" value="1"/>
</dbReference>
<dbReference type="PROSITE" id="PS00676">
    <property type="entry name" value="SIGMA54_INTERACT_2"/>
    <property type="match status" value="1"/>
</dbReference>
<keyword evidence="4" id="KW-0238">DNA-binding</keyword>
<name>A0A7Y2P142_9BURK</name>
<evidence type="ECO:0000256" key="2">
    <source>
        <dbReference type="ARBA" id="ARBA00022840"/>
    </source>
</evidence>
<feature type="domain" description="Response regulatory" evidence="8">
    <location>
        <begin position="4"/>
        <end position="118"/>
    </location>
</feature>
<dbReference type="InterPro" id="IPR025662">
    <property type="entry name" value="Sigma_54_int_dom_ATP-bd_1"/>
</dbReference>
<dbReference type="InterPro" id="IPR027417">
    <property type="entry name" value="P-loop_NTPase"/>
</dbReference>
<dbReference type="CDD" id="cd00156">
    <property type="entry name" value="REC"/>
    <property type="match status" value="1"/>
</dbReference>
<dbReference type="Pfam" id="PF00072">
    <property type="entry name" value="Response_reg"/>
    <property type="match status" value="1"/>
</dbReference>
<evidence type="ECO:0000256" key="1">
    <source>
        <dbReference type="ARBA" id="ARBA00022741"/>
    </source>
</evidence>
<dbReference type="SUPFAM" id="SSF52172">
    <property type="entry name" value="CheY-like"/>
    <property type="match status" value="1"/>
</dbReference>
<dbReference type="PROSITE" id="PS00688">
    <property type="entry name" value="SIGMA54_INTERACT_3"/>
    <property type="match status" value="1"/>
</dbReference>
<dbReference type="AlphaFoldDB" id="A0A7Y2P142"/>
<feature type="domain" description="Sigma-54 factor interaction" evidence="7">
    <location>
        <begin position="143"/>
        <end position="380"/>
    </location>
</feature>
<dbReference type="Gene3D" id="3.40.50.2300">
    <property type="match status" value="1"/>
</dbReference>
<keyword evidence="6" id="KW-0597">Phosphoprotein</keyword>
<gene>
    <name evidence="9" type="ORF">HGB41_21625</name>
</gene>
<dbReference type="InterPro" id="IPR009057">
    <property type="entry name" value="Homeodomain-like_sf"/>
</dbReference>
<evidence type="ECO:0000256" key="5">
    <source>
        <dbReference type="ARBA" id="ARBA00023163"/>
    </source>
</evidence>
<evidence type="ECO:0000256" key="3">
    <source>
        <dbReference type="ARBA" id="ARBA00023015"/>
    </source>
</evidence>
<dbReference type="Gene3D" id="1.10.8.60">
    <property type="match status" value="1"/>
</dbReference>
<comment type="caution">
    <text evidence="9">The sequence shown here is derived from an EMBL/GenBank/DDBJ whole genome shotgun (WGS) entry which is preliminary data.</text>
</comment>
<dbReference type="RefSeq" id="WP_171088375.1">
    <property type="nucleotide sequence ID" value="NZ_JABAIV010000011.1"/>
</dbReference>
<feature type="modified residue" description="4-aspartylphosphate" evidence="6">
    <location>
        <position position="53"/>
    </location>
</feature>
<dbReference type="Gene3D" id="3.40.50.300">
    <property type="entry name" value="P-loop containing nucleotide triphosphate hydrolases"/>
    <property type="match status" value="1"/>
</dbReference>
<dbReference type="Pfam" id="PF25601">
    <property type="entry name" value="AAA_lid_14"/>
    <property type="match status" value="1"/>
</dbReference>
<dbReference type="InterPro" id="IPR058031">
    <property type="entry name" value="AAA_lid_NorR"/>
</dbReference>
<dbReference type="SMART" id="SM00382">
    <property type="entry name" value="AAA"/>
    <property type="match status" value="1"/>
</dbReference>
<dbReference type="Pfam" id="PF00158">
    <property type="entry name" value="Sigma54_activat"/>
    <property type="match status" value="1"/>
</dbReference>
<dbReference type="SUPFAM" id="SSF52540">
    <property type="entry name" value="P-loop containing nucleoside triphosphate hydrolases"/>
    <property type="match status" value="1"/>
</dbReference>
<dbReference type="PROSITE" id="PS00675">
    <property type="entry name" value="SIGMA54_INTERACT_1"/>
    <property type="match status" value="1"/>
</dbReference>
<dbReference type="GO" id="GO:0005524">
    <property type="term" value="F:ATP binding"/>
    <property type="evidence" value="ECO:0007669"/>
    <property type="project" value="UniProtKB-KW"/>
</dbReference>
<dbReference type="GO" id="GO:0000160">
    <property type="term" value="P:phosphorelay signal transduction system"/>
    <property type="evidence" value="ECO:0007669"/>
    <property type="project" value="InterPro"/>
</dbReference>
<dbReference type="Proteomes" id="UP000533905">
    <property type="component" value="Unassembled WGS sequence"/>
</dbReference>
<evidence type="ECO:0000313" key="9">
    <source>
        <dbReference type="EMBL" id="NNG25587.1"/>
    </source>
</evidence>
<dbReference type="GO" id="GO:0006355">
    <property type="term" value="P:regulation of DNA-templated transcription"/>
    <property type="evidence" value="ECO:0007669"/>
    <property type="project" value="InterPro"/>
</dbReference>
<dbReference type="PANTHER" id="PTHR32071">
    <property type="entry name" value="TRANSCRIPTIONAL REGULATORY PROTEIN"/>
    <property type="match status" value="1"/>
</dbReference>
<protein>
    <submittedName>
        <fullName evidence="9">Sigma-54-dependent Fis family transcriptional regulator</fullName>
    </submittedName>
</protein>
<keyword evidence="5" id="KW-0804">Transcription</keyword>
<accession>A0A7Y2P142</accession>
<evidence type="ECO:0000313" key="10">
    <source>
        <dbReference type="Proteomes" id="UP000533905"/>
    </source>
</evidence>
<dbReference type="InterPro" id="IPR003593">
    <property type="entry name" value="AAA+_ATPase"/>
</dbReference>
<dbReference type="FunFam" id="3.40.50.300:FF:000006">
    <property type="entry name" value="DNA-binding transcriptional regulator NtrC"/>
    <property type="match status" value="1"/>
</dbReference>
<dbReference type="Gene3D" id="1.10.10.60">
    <property type="entry name" value="Homeodomain-like"/>
    <property type="match status" value="1"/>
</dbReference>
<organism evidence="9 10">
    <name type="scientific">Telluria aromaticivorans</name>
    <dbReference type="NCBI Taxonomy" id="2725995"/>
    <lineage>
        <taxon>Bacteria</taxon>
        <taxon>Pseudomonadati</taxon>
        <taxon>Pseudomonadota</taxon>
        <taxon>Betaproteobacteria</taxon>
        <taxon>Burkholderiales</taxon>
        <taxon>Oxalobacteraceae</taxon>
        <taxon>Telluria group</taxon>
        <taxon>Telluria</taxon>
    </lineage>
</organism>
<keyword evidence="2" id="KW-0067">ATP-binding</keyword>
<keyword evidence="1" id="KW-0547">Nucleotide-binding</keyword>
<sequence>MTRAILIIEDELVLAKNIKAYLERHGYEAVAVDSGETGIARLDTFLPDVVLLDFHLPKMNGLEVLSKLRIKIPSIKVIMLTGHATVEVAVQSMKLGAFDYLAKPVVLGELKLLLDRVVGQERVEKTLDYIQAREASKSELGNLLGESPQMLALKENIRRLAEAECSLLDNDLPTVLITGETGTGKELVARAVHFEGARKAQPFIELNCASIPPQMLEAELFGYERGAFTDARARKYGLIEAAEGGTLFLDEIGELELGVQIKLLKVLEEKKVRRLGGLREYCINFRVITATNQDLQQRVAEGMFRSDLYYRLKMVHLPIPPLRARTGDILLLANAFLAMHGARYRKRELFFTADARQALLDWHWPGNVRELRNMLEQIAVMAQRDAVTAEDLLLPPASAGNERSAPAALAAGADVEQALNLQGIERQYLVAALGKSEGNVTQAAKMLGLSRDALRYRIEKYSLKSSVQ</sequence>
<reference evidence="9 10" key="1">
    <citation type="submission" date="2020-04" db="EMBL/GenBank/DDBJ databases">
        <title>Massilia sp. nov., a cold adapted bacteria isolated from Arctic soil.</title>
        <authorList>
            <person name="Son J."/>
            <person name="Ka J.-O."/>
        </authorList>
    </citation>
    <scope>NUCLEOTIDE SEQUENCE [LARGE SCALE GENOMIC DNA]</scope>
    <source>
        <strain evidence="9 10">ML15P13</strain>
    </source>
</reference>
<evidence type="ECO:0000256" key="4">
    <source>
        <dbReference type="ARBA" id="ARBA00023125"/>
    </source>
</evidence>
<dbReference type="PROSITE" id="PS50110">
    <property type="entry name" value="RESPONSE_REGULATORY"/>
    <property type="match status" value="1"/>
</dbReference>
<dbReference type="InterPro" id="IPR001789">
    <property type="entry name" value="Sig_transdc_resp-reg_receiver"/>
</dbReference>
<keyword evidence="10" id="KW-1185">Reference proteome</keyword>
<evidence type="ECO:0000259" key="8">
    <source>
        <dbReference type="PROSITE" id="PS50110"/>
    </source>
</evidence>